<feature type="region of interest" description="Disordered" evidence="1">
    <location>
        <begin position="289"/>
        <end position="397"/>
    </location>
</feature>
<evidence type="ECO:0000313" key="3">
    <source>
        <dbReference type="Proteomes" id="UP001605036"/>
    </source>
</evidence>
<feature type="region of interest" description="Disordered" evidence="1">
    <location>
        <begin position="23"/>
        <end position="44"/>
    </location>
</feature>
<feature type="compositionally biased region" description="Polar residues" evidence="1">
    <location>
        <begin position="345"/>
        <end position="356"/>
    </location>
</feature>
<comment type="caution">
    <text evidence="2">The sequence shown here is derived from an EMBL/GenBank/DDBJ whole genome shotgun (WGS) entry which is preliminary data.</text>
</comment>
<feature type="compositionally biased region" description="Basic and acidic residues" evidence="1">
    <location>
        <begin position="359"/>
        <end position="368"/>
    </location>
</feature>
<accession>A0ABD1Z9P1</accession>
<dbReference type="EMBL" id="JBHFFA010000002">
    <property type="protein sequence ID" value="KAL2644195.1"/>
    <property type="molecule type" value="Genomic_DNA"/>
</dbReference>
<organism evidence="2 3">
    <name type="scientific">Riccia fluitans</name>
    <dbReference type="NCBI Taxonomy" id="41844"/>
    <lineage>
        <taxon>Eukaryota</taxon>
        <taxon>Viridiplantae</taxon>
        <taxon>Streptophyta</taxon>
        <taxon>Embryophyta</taxon>
        <taxon>Marchantiophyta</taxon>
        <taxon>Marchantiopsida</taxon>
        <taxon>Marchantiidae</taxon>
        <taxon>Marchantiales</taxon>
        <taxon>Ricciaceae</taxon>
        <taxon>Riccia</taxon>
    </lineage>
</organism>
<sequence>MWWNSKNPDSESIGKPINVNRLKPYRSPDFPTVPAADPPVGDQATATTDEADTTALTVSAIESEQFQNADARQNGAIVTHHVVRREAALTPNSRPAWMRTMERQTAFVRYPGPKPDELSLLEFWTLDHYGICLGVAGGKWARSRGDTALIQRAFGISEEAIIDEQSGVFASKLTAMRFHEVDERGDYFKLMKDNQDLYISRQQGPAGVVVQIINDYLLCRENKTRCSLPAIVKESRTRLFGLPLNFSAAWEELDRHTGSAEQAEVLRSVHAKEAVPKDSLYDRLKLVNAPQQDAIPQDTPRQEGQQQKRGRGSARPITGDTPPGSCVTRGTQPPQGIPGEAQPSRPVTQELSSSLAEQPPRKEPRRECQAPPQPIERQEERATDEDSNEELLVDMQR</sequence>
<keyword evidence="3" id="KW-1185">Reference proteome</keyword>
<evidence type="ECO:0000313" key="2">
    <source>
        <dbReference type="EMBL" id="KAL2644195.1"/>
    </source>
</evidence>
<feature type="compositionally biased region" description="Acidic residues" evidence="1">
    <location>
        <begin position="382"/>
        <end position="397"/>
    </location>
</feature>
<name>A0ABD1Z9P1_9MARC</name>
<reference evidence="2 3" key="1">
    <citation type="submission" date="2024-09" db="EMBL/GenBank/DDBJ databases">
        <title>Chromosome-scale assembly of Riccia fluitans.</title>
        <authorList>
            <person name="Paukszto L."/>
            <person name="Sawicki J."/>
            <person name="Karawczyk K."/>
            <person name="Piernik-Szablinska J."/>
            <person name="Szczecinska M."/>
            <person name="Mazdziarz M."/>
        </authorList>
    </citation>
    <scope>NUCLEOTIDE SEQUENCE [LARGE SCALE GENOMIC DNA]</scope>
    <source>
        <strain evidence="2">Rf_01</strain>
        <tissue evidence="2">Aerial parts of the thallus</tissue>
    </source>
</reference>
<gene>
    <name evidence="2" type="ORF">R1flu_011782</name>
</gene>
<evidence type="ECO:0000256" key="1">
    <source>
        <dbReference type="SAM" id="MobiDB-lite"/>
    </source>
</evidence>
<dbReference type="Proteomes" id="UP001605036">
    <property type="component" value="Unassembled WGS sequence"/>
</dbReference>
<protein>
    <submittedName>
        <fullName evidence="2">Uncharacterized protein</fullName>
    </submittedName>
</protein>
<dbReference type="AlphaFoldDB" id="A0ABD1Z9P1"/>
<proteinExistence type="predicted"/>